<protein>
    <submittedName>
        <fullName evidence="2">Alpha/beta hydrolase</fullName>
    </submittedName>
</protein>
<name>A0A8J3NS85_9ACTN</name>
<dbReference type="InterPro" id="IPR029058">
    <property type="entry name" value="AB_hydrolase_fold"/>
</dbReference>
<dbReference type="RefSeq" id="WP_191842896.1">
    <property type="nucleotide sequence ID" value="NZ_BAAALB010000028.1"/>
</dbReference>
<comment type="caution">
    <text evidence="2">The sequence shown here is derived from an EMBL/GenBank/DDBJ whole genome shotgun (WGS) entry which is preliminary data.</text>
</comment>
<dbReference type="Gene3D" id="3.40.50.1820">
    <property type="entry name" value="alpha/beta hydrolase"/>
    <property type="match status" value="1"/>
</dbReference>
<dbReference type="SUPFAM" id="SSF53474">
    <property type="entry name" value="alpha/beta-Hydrolases"/>
    <property type="match status" value="1"/>
</dbReference>
<proteinExistence type="predicted"/>
<gene>
    <name evidence="2" type="ORF">Cch02nite_37250</name>
</gene>
<reference evidence="2 3" key="1">
    <citation type="submission" date="2021-01" db="EMBL/GenBank/DDBJ databases">
        <title>Whole genome shotgun sequence of Catellatospora chokoriensis NBRC 107358.</title>
        <authorList>
            <person name="Komaki H."/>
            <person name="Tamura T."/>
        </authorList>
    </citation>
    <scope>NUCLEOTIDE SEQUENCE [LARGE SCALE GENOMIC DNA]</scope>
    <source>
        <strain evidence="2 3">NBRC 107358</strain>
    </source>
</reference>
<dbReference type="PANTHER" id="PTHR37017:SF11">
    <property type="entry name" value="ESTERASE_LIPASE_THIOESTERASE DOMAIN-CONTAINING PROTEIN"/>
    <property type="match status" value="1"/>
</dbReference>
<evidence type="ECO:0000259" key="1">
    <source>
        <dbReference type="Pfam" id="PF12697"/>
    </source>
</evidence>
<organism evidence="2 3">
    <name type="scientific">Catellatospora chokoriensis</name>
    <dbReference type="NCBI Taxonomy" id="310353"/>
    <lineage>
        <taxon>Bacteria</taxon>
        <taxon>Bacillati</taxon>
        <taxon>Actinomycetota</taxon>
        <taxon>Actinomycetes</taxon>
        <taxon>Micromonosporales</taxon>
        <taxon>Micromonosporaceae</taxon>
        <taxon>Catellatospora</taxon>
    </lineage>
</organism>
<keyword evidence="3" id="KW-1185">Reference proteome</keyword>
<dbReference type="InterPro" id="IPR000073">
    <property type="entry name" value="AB_hydrolase_1"/>
</dbReference>
<dbReference type="Proteomes" id="UP000619293">
    <property type="component" value="Unassembled WGS sequence"/>
</dbReference>
<evidence type="ECO:0000313" key="3">
    <source>
        <dbReference type="Proteomes" id="UP000619293"/>
    </source>
</evidence>
<evidence type="ECO:0000313" key="2">
    <source>
        <dbReference type="EMBL" id="GIF90281.1"/>
    </source>
</evidence>
<sequence>MKLSFRRGLIYVGVAIGALTLSGVGIGTAQASTSHVVDAHHSRPAPAKPTVVLVHGAWADASSWSGEVSRLQHDGYPVVVAPNPLRGLSSDADYLRSFLGGITGPVVLVGHSYGGAVITNAATGNANVKALVYVDAYIPDANQSVAELTSADSVLAPAGTNPASVFKLLPYPGAPAGVYDTYLLPDVFAAALGGGLSKSQIAVLAASQSPTSLVALGEHSGAPAWASIPSWALIGTQDKLITPATQLSMATHAKAHVVKVDAGHLSLVTAPDAVTKLIETAARATA</sequence>
<dbReference type="EMBL" id="BONG01000022">
    <property type="protein sequence ID" value="GIF90281.1"/>
    <property type="molecule type" value="Genomic_DNA"/>
</dbReference>
<keyword evidence="2" id="KW-0378">Hydrolase</keyword>
<dbReference type="Pfam" id="PF12697">
    <property type="entry name" value="Abhydrolase_6"/>
    <property type="match status" value="1"/>
</dbReference>
<feature type="domain" description="AB hydrolase-1" evidence="1">
    <location>
        <begin position="51"/>
        <end position="275"/>
    </location>
</feature>
<dbReference type="AlphaFoldDB" id="A0A8J3NS85"/>
<dbReference type="GO" id="GO:0016787">
    <property type="term" value="F:hydrolase activity"/>
    <property type="evidence" value="ECO:0007669"/>
    <property type="project" value="UniProtKB-KW"/>
</dbReference>
<dbReference type="PANTHER" id="PTHR37017">
    <property type="entry name" value="AB HYDROLASE-1 DOMAIN-CONTAINING PROTEIN-RELATED"/>
    <property type="match status" value="1"/>
</dbReference>
<dbReference type="InterPro" id="IPR052897">
    <property type="entry name" value="Sec-Metab_Biosynth_Hydrolase"/>
</dbReference>
<accession>A0A8J3NS85</accession>